<accession>A0A210Q6B2</accession>
<dbReference type="GO" id="GO:0008047">
    <property type="term" value="F:enzyme activator activity"/>
    <property type="evidence" value="ECO:0007669"/>
    <property type="project" value="InterPro"/>
</dbReference>
<dbReference type="PANTHER" id="PTHR17357:SF0">
    <property type="entry name" value="GANGLIOSIDE GM2 ACTIVATOR"/>
    <property type="match status" value="1"/>
</dbReference>
<dbReference type="Pfam" id="PF02221">
    <property type="entry name" value="E1_DerP2_DerF2"/>
    <property type="match status" value="1"/>
</dbReference>
<evidence type="ECO:0000259" key="3">
    <source>
        <dbReference type="SMART" id="SM00737"/>
    </source>
</evidence>
<dbReference type="PANTHER" id="PTHR17357">
    <property type="entry name" value="GM2 GANGLIOSIDE ACTIVATOR PROTEIN"/>
    <property type="match status" value="1"/>
</dbReference>
<dbReference type="InterPro" id="IPR028996">
    <property type="entry name" value="GM2-AP"/>
</dbReference>
<dbReference type="GO" id="GO:0005319">
    <property type="term" value="F:lipid transporter activity"/>
    <property type="evidence" value="ECO:0007669"/>
    <property type="project" value="TreeGrafter"/>
</dbReference>
<evidence type="ECO:0000313" key="5">
    <source>
        <dbReference type="Proteomes" id="UP000242188"/>
    </source>
</evidence>
<dbReference type="SUPFAM" id="SSF63707">
    <property type="entry name" value="Ganglioside M2 (gm2) activator"/>
    <property type="match status" value="1"/>
</dbReference>
<dbReference type="GO" id="GO:0009898">
    <property type="term" value="C:cytoplasmic side of plasma membrane"/>
    <property type="evidence" value="ECO:0007669"/>
    <property type="project" value="TreeGrafter"/>
</dbReference>
<dbReference type="SMART" id="SM00737">
    <property type="entry name" value="ML"/>
    <property type="match status" value="1"/>
</dbReference>
<evidence type="ECO:0000256" key="1">
    <source>
        <dbReference type="ARBA" id="ARBA00022729"/>
    </source>
</evidence>
<feature type="domain" description="MD-2-related lipid-recognition" evidence="3">
    <location>
        <begin position="68"/>
        <end position="209"/>
    </location>
</feature>
<name>A0A210Q6B2_MIZYE</name>
<dbReference type="InterPro" id="IPR003172">
    <property type="entry name" value="ML_dom"/>
</dbReference>
<evidence type="ECO:0000313" key="4">
    <source>
        <dbReference type="EMBL" id="OWF44268.1"/>
    </source>
</evidence>
<dbReference type="OrthoDB" id="6409159at2759"/>
<dbReference type="EMBL" id="NEDP02004828">
    <property type="protein sequence ID" value="OWF44268.1"/>
    <property type="molecule type" value="Genomic_DNA"/>
</dbReference>
<dbReference type="GO" id="GO:0006689">
    <property type="term" value="P:ganglioside catabolic process"/>
    <property type="evidence" value="ECO:0007669"/>
    <property type="project" value="InterPro"/>
</dbReference>
<dbReference type="AlphaFoldDB" id="A0A210Q6B2"/>
<sequence length="212" mass="22919">MAKILVILVVCLVTCYANEVYEYEQAPIEDETELLLDLLSQPIIPERFKSAEFLEAWGIKSRLGAFKWTDCGGAGAKVQNVSLTPDPLNFPGTFTLGFKAMISTSVVAPIKGELLIEKKVGSTYVKIPCIDNFGSCTYDDVCVLLQSVTCPDPFVKAGIDCQCPFKTGNYNVPTASFEVDAVAFPSGDYHVRGSASNGGKVMACLDLYMSVA</sequence>
<comment type="caution">
    <text evidence="4">The sequence shown here is derived from an EMBL/GenBank/DDBJ whole genome shotgun (WGS) entry which is preliminary data.</text>
</comment>
<evidence type="ECO:0000256" key="2">
    <source>
        <dbReference type="SAM" id="SignalP"/>
    </source>
</evidence>
<keyword evidence="1 2" id="KW-0732">Signal</keyword>
<proteinExistence type="predicted"/>
<protein>
    <submittedName>
        <fullName evidence="4">Ganglioside GM2 activator</fullName>
    </submittedName>
</protein>
<dbReference type="STRING" id="6573.A0A210Q6B2"/>
<feature type="chain" id="PRO_5013392679" evidence="2">
    <location>
        <begin position="18"/>
        <end position="212"/>
    </location>
</feature>
<dbReference type="Gene3D" id="2.70.220.10">
    <property type="entry name" value="Ganglioside GM2 activator"/>
    <property type="match status" value="1"/>
</dbReference>
<dbReference type="Proteomes" id="UP000242188">
    <property type="component" value="Unassembled WGS sequence"/>
</dbReference>
<gene>
    <name evidence="4" type="ORF">KP79_PYT13177</name>
</gene>
<feature type="signal peptide" evidence="2">
    <location>
        <begin position="1"/>
        <end position="17"/>
    </location>
</feature>
<dbReference type="InterPro" id="IPR036846">
    <property type="entry name" value="GM2-AP_sf"/>
</dbReference>
<reference evidence="4 5" key="1">
    <citation type="journal article" date="2017" name="Nat. Ecol. Evol.">
        <title>Scallop genome provides insights into evolution of bilaterian karyotype and development.</title>
        <authorList>
            <person name="Wang S."/>
            <person name="Zhang J."/>
            <person name="Jiao W."/>
            <person name="Li J."/>
            <person name="Xun X."/>
            <person name="Sun Y."/>
            <person name="Guo X."/>
            <person name="Huan P."/>
            <person name="Dong B."/>
            <person name="Zhang L."/>
            <person name="Hu X."/>
            <person name="Sun X."/>
            <person name="Wang J."/>
            <person name="Zhao C."/>
            <person name="Wang Y."/>
            <person name="Wang D."/>
            <person name="Huang X."/>
            <person name="Wang R."/>
            <person name="Lv J."/>
            <person name="Li Y."/>
            <person name="Zhang Z."/>
            <person name="Liu B."/>
            <person name="Lu W."/>
            <person name="Hui Y."/>
            <person name="Liang J."/>
            <person name="Zhou Z."/>
            <person name="Hou R."/>
            <person name="Li X."/>
            <person name="Liu Y."/>
            <person name="Li H."/>
            <person name="Ning X."/>
            <person name="Lin Y."/>
            <person name="Zhao L."/>
            <person name="Xing Q."/>
            <person name="Dou J."/>
            <person name="Li Y."/>
            <person name="Mao J."/>
            <person name="Guo H."/>
            <person name="Dou H."/>
            <person name="Li T."/>
            <person name="Mu C."/>
            <person name="Jiang W."/>
            <person name="Fu Q."/>
            <person name="Fu X."/>
            <person name="Miao Y."/>
            <person name="Liu J."/>
            <person name="Yu Q."/>
            <person name="Li R."/>
            <person name="Liao H."/>
            <person name="Li X."/>
            <person name="Kong Y."/>
            <person name="Jiang Z."/>
            <person name="Chourrout D."/>
            <person name="Li R."/>
            <person name="Bao Z."/>
        </authorList>
    </citation>
    <scope>NUCLEOTIDE SEQUENCE [LARGE SCALE GENOMIC DNA]</scope>
    <source>
        <strain evidence="4 5">PY_sf001</strain>
    </source>
</reference>
<organism evidence="4 5">
    <name type="scientific">Mizuhopecten yessoensis</name>
    <name type="common">Japanese scallop</name>
    <name type="synonym">Patinopecten yessoensis</name>
    <dbReference type="NCBI Taxonomy" id="6573"/>
    <lineage>
        <taxon>Eukaryota</taxon>
        <taxon>Metazoa</taxon>
        <taxon>Spiralia</taxon>
        <taxon>Lophotrochozoa</taxon>
        <taxon>Mollusca</taxon>
        <taxon>Bivalvia</taxon>
        <taxon>Autobranchia</taxon>
        <taxon>Pteriomorphia</taxon>
        <taxon>Pectinida</taxon>
        <taxon>Pectinoidea</taxon>
        <taxon>Pectinidae</taxon>
        <taxon>Mizuhopecten</taxon>
    </lineage>
</organism>
<keyword evidence="5" id="KW-1185">Reference proteome</keyword>